<accession>A0A1C3K6I5</accession>
<organism evidence="13 15">
    <name type="scientific">Orrella dioscoreae</name>
    <dbReference type="NCBI Taxonomy" id="1851544"/>
    <lineage>
        <taxon>Bacteria</taxon>
        <taxon>Pseudomonadati</taxon>
        <taxon>Pseudomonadota</taxon>
        <taxon>Betaproteobacteria</taxon>
        <taxon>Burkholderiales</taxon>
        <taxon>Alcaligenaceae</taxon>
        <taxon>Orrella</taxon>
    </lineage>
</organism>
<proteinExistence type="predicted"/>
<keyword evidence="6 11" id="KW-0732">Signal</keyword>
<keyword evidence="4" id="KW-1134">Transmembrane beta strand</keyword>
<evidence type="ECO:0000256" key="8">
    <source>
        <dbReference type="ARBA" id="ARBA00023114"/>
    </source>
</evidence>
<dbReference type="GO" id="GO:0015288">
    <property type="term" value="F:porin activity"/>
    <property type="evidence" value="ECO:0007669"/>
    <property type="project" value="UniProtKB-KW"/>
</dbReference>
<protein>
    <submittedName>
        <fullName evidence="13">Outer membrane porin protein</fullName>
    </submittedName>
</protein>
<keyword evidence="7" id="KW-0406">Ion transport</keyword>
<evidence type="ECO:0000313" key="15">
    <source>
        <dbReference type="Proteomes" id="UP000078558"/>
    </source>
</evidence>
<dbReference type="AlphaFoldDB" id="A0A1C3K6I5"/>
<reference evidence="13 15" key="1">
    <citation type="submission" date="2016-06" db="EMBL/GenBank/DDBJ databases">
        <authorList>
            <person name="Kjaerup R.B."/>
            <person name="Dalgaard T.S."/>
            <person name="Juul-Madsen H.R."/>
        </authorList>
    </citation>
    <scope>NUCLEOTIDE SEQUENCE [LARGE SCALE GENOMIC DNA]</scope>
    <source>
        <strain evidence="13">Orrdi1</strain>
    </source>
</reference>
<feature type="domain" description="Porin" evidence="12">
    <location>
        <begin position="10"/>
        <end position="333"/>
    </location>
</feature>
<dbReference type="GO" id="GO:0046930">
    <property type="term" value="C:pore complex"/>
    <property type="evidence" value="ECO:0007669"/>
    <property type="project" value="UniProtKB-KW"/>
</dbReference>
<dbReference type="GO" id="GO:0009279">
    <property type="term" value="C:cell outer membrane"/>
    <property type="evidence" value="ECO:0007669"/>
    <property type="project" value="UniProtKB-SubCell"/>
</dbReference>
<evidence type="ECO:0000256" key="5">
    <source>
        <dbReference type="ARBA" id="ARBA00022692"/>
    </source>
</evidence>
<keyword evidence="15" id="KW-1185">Reference proteome</keyword>
<dbReference type="InterPro" id="IPR023614">
    <property type="entry name" value="Porin_dom_sf"/>
</dbReference>
<keyword evidence="10" id="KW-0998">Cell outer membrane</keyword>
<evidence type="ECO:0000256" key="2">
    <source>
        <dbReference type="ARBA" id="ARBA00011233"/>
    </source>
</evidence>
<dbReference type="STRING" id="1851544.ODI_03171"/>
<evidence type="ECO:0000259" key="12">
    <source>
        <dbReference type="Pfam" id="PF13609"/>
    </source>
</evidence>
<dbReference type="CDD" id="cd00342">
    <property type="entry name" value="gram_neg_porins"/>
    <property type="match status" value="1"/>
</dbReference>
<dbReference type="PANTHER" id="PTHR34501:SF9">
    <property type="entry name" value="MAJOR OUTER MEMBRANE PROTEIN P.IA"/>
    <property type="match status" value="1"/>
</dbReference>
<dbReference type="Gene3D" id="2.40.160.10">
    <property type="entry name" value="Porin"/>
    <property type="match status" value="1"/>
</dbReference>
<dbReference type="EMBL" id="LT907988">
    <property type="protein sequence ID" value="SOE52684.1"/>
    <property type="molecule type" value="Genomic_DNA"/>
</dbReference>
<keyword evidence="8" id="KW-0626">Porin</keyword>
<dbReference type="PANTHER" id="PTHR34501">
    <property type="entry name" value="PROTEIN YDDL-RELATED"/>
    <property type="match status" value="1"/>
</dbReference>
<feature type="chain" id="PRO_5015062718" evidence="11">
    <location>
        <begin position="23"/>
        <end position="356"/>
    </location>
</feature>
<evidence type="ECO:0000256" key="9">
    <source>
        <dbReference type="ARBA" id="ARBA00023136"/>
    </source>
</evidence>
<reference evidence="14 15" key="2">
    <citation type="submission" date="2017-08" db="EMBL/GenBank/DDBJ databases">
        <authorList>
            <person name="de Groot N.N."/>
        </authorList>
    </citation>
    <scope>NUCLEOTIDE SEQUENCE [LARGE SCALE GENOMIC DNA]</scope>
    <source>
        <strain evidence="14">Orrdi1</strain>
    </source>
</reference>
<evidence type="ECO:0000256" key="6">
    <source>
        <dbReference type="ARBA" id="ARBA00022729"/>
    </source>
</evidence>
<feature type="signal peptide" evidence="11">
    <location>
        <begin position="1"/>
        <end position="22"/>
    </location>
</feature>
<keyword evidence="9" id="KW-0472">Membrane</keyword>
<evidence type="ECO:0000313" key="14">
    <source>
        <dbReference type="EMBL" id="SOE52684.1"/>
    </source>
</evidence>
<dbReference type="KEGG" id="odi:ODI_R4404"/>
<dbReference type="InterPro" id="IPR033900">
    <property type="entry name" value="Gram_neg_porin_domain"/>
</dbReference>
<dbReference type="InterPro" id="IPR050298">
    <property type="entry name" value="Gram-neg_bact_OMP"/>
</dbReference>
<evidence type="ECO:0000256" key="3">
    <source>
        <dbReference type="ARBA" id="ARBA00022448"/>
    </source>
</evidence>
<gene>
    <name evidence="13" type="ORF">ODI_03171</name>
    <name evidence="14" type="ORF">ODI_R4404</name>
</gene>
<evidence type="ECO:0000256" key="7">
    <source>
        <dbReference type="ARBA" id="ARBA00023065"/>
    </source>
</evidence>
<comment type="subcellular location">
    <subcellularLocation>
        <location evidence="1">Cell outer membrane</location>
        <topology evidence="1">Multi-pass membrane protein</topology>
    </subcellularLocation>
</comment>
<dbReference type="EMBL" id="FLRC01000052">
    <property type="protein sequence ID" value="SBT27064.1"/>
    <property type="molecule type" value="Genomic_DNA"/>
</dbReference>
<keyword evidence="5" id="KW-0812">Transmembrane</keyword>
<dbReference type="Proteomes" id="UP000078558">
    <property type="component" value="Chromosome I"/>
</dbReference>
<dbReference type="OrthoDB" id="8520696at2"/>
<name>A0A1C3K6I5_9BURK</name>
<keyword evidence="3" id="KW-0813">Transport</keyword>
<evidence type="ECO:0000256" key="11">
    <source>
        <dbReference type="SAM" id="SignalP"/>
    </source>
</evidence>
<dbReference type="Pfam" id="PF13609">
    <property type="entry name" value="Porin_4"/>
    <property type="match status" value="1"/>
</dbReference>
<sequence>MTRTALSFTLAGLGLAAGAASAETSVTLYGIADVSIRYVNTSDGATGADGSRVGLANGAISNSRWGLRGSEDLGGGNRAFFRLEQGFNIQDGRASDSGRTFNRLAYLGLDGRELGILTLGRQNTVIQDLMADHFDPLTVGNYNENSWLPAAMGRVRNDNTLRYANTLGGLAMVASWANGDNWDDRKAGEQMGASLRYTVGQLGLGAAYQHTRAGTDSSARQRVWNLSASYQFDSAKVFAGYFNGRDETGWVNAVMGGTTTADLERKDNGYFAGVTWQAGGSWTLTGAAYYDRSKNIVVDGDKGRRYALVGVAEYALSKRTQVYGTVDYNKVSDAAGGEISGRSSVVGAALGMRHIF</sequence>
<dbReference type="GO" id="GO:0006811">
    <property type="term" value="P:monoatomic ion transport"/>
    <property type="evidence" value="ECO:0007669"/>
    <property type="project" value="UniProtKB-KW"/>
</dbReference>
<evidence type="ECO:0000256" key="1">
    <source>
        <dbReference type="ARBA" id="ARBA00004571"/>
    </source>
</evidence>
<comment type="subunit">
    <text evidence="2">Homotrimer.</text>
</comment>
<evidence type="ECO:0000256" key="4">
    <source>
        <dbReference type="ARBA" id="ARBA00022452"/>
    </source>
</evidence>
<evidence type="ECO:0000256" key="10">
    <source>
        <dbReference type="ARBA" id="ARBA00023237"/>
    </source>
</evidence>
<dbReference type="RefSeq" id="WP_067757992.1">
    <property type="nucleotide sequence ID" value="NZ_LT907988.1"/>
</dbReference>
<dbReference type="SUPFAM" id="SSF56935">
    <property type="entry name" value="Porins"/>
    <property type="match status" value="1"/>
</dbReference>
<evidence type="ECO:0000313" key="13">
    <source>
        <dbReference type="EMBL" id="SBT27064.1"/>
    </source>
</evidence>